<evidence type="ECO:0000313" key="3">
    <source>
        <dbReference type="Proteomes" id="UP001556367"/>
    </source>
</evidence>
<feature type="compositionally biased region" description="Low complexity" evidence="1">
    <location>
        <begin position="558"/>
        <end position="567"/>
    </location>
</feature>
<feature type="compositionally biased region" description="Basic and acidic residues" evidence="1">
    <location>
        <begin position="12"/>
        <end position="28"/>
    </location>
</feature>
<feature type="region of interest" description="Disordered" evidence="1">
    <location>
        <begin position="66"/>
        <end position="163"/>
    </location>
</feature>
<feature type="compositionally biased region" description="Polar residues" evidence="1">
    <location>
        <begin position="261"/>
        <end position="276"/>
    </location>
</feature>
<organism evidence="2 3">
    <name type="scientific">Hohenbuehelia grisea</name>
    <dbReference type="NCBI Taxonomy" id="104357"/>
    <lineage>
        <taxon>Eukaryota</taxon>
        <taxon>Fungi</taxon>
        <taxon>Dikarya</taxon>
        <taxon>Basidiomycota</taxon>
        <taxon>Agaricomycotina</taxon>
        <taxon>Agaricomycetes</taxon>
        <taxon>Agaricomycetidae</taxon>
        <taxon>Agaricales</taxon>
        <taxon>Pleurotineae</taxon>
        <taxon>Pleurotaceae</taxon>
        <taxon>Hohenbuehelia</taxon>
    </lineage>
</organism>
<feature type="region of interest" description="Disordered" evidence="1">
    <location>
        <begin position="733"/>
        <end position="773"/>
    </location>
</feature>
<dbReference type="EMBL" id="JASNQZ010000004">
    <property type="protein sequence ID" value="KAL0958269.1"/>
    <property type="molecule type" value="Genomic_DNA"/>
</dbReference>
<keyword evidence="3" id="KW-1185">Reference proteome</keyword>
<evidence type="ECO:0000313" key="2">
    <source>
        <dbReference type="EMBL" id="KAL0958269.1"/>
    </source>
</evidence>
<feature type="region of interest" description="Disordered" evidence="1">
    <location>
        <begin position="238"/>
        <end position="536"/>
    </location>
</feature>
<protein>
    <submittedName>
        <fullName evidence="2">Uncharacterized protein</fullName>
    </submittedName>
</protein>
<feature type="compositionally biased region" description="Low complexity" evidence="1">
    <location>
        <begin position="481"/>
        <end position="505"/>
    </location>
</feature>
<evidence type="ECO:0000256" key="1">
    <source>
        <dbReference type="SAM" id="MobiDB-lite"/>
    </source>
</evidence>
<gene>
    <name evidence="2" type="ORF">HGRIS_000421</name>
</gene>
<dbReference type="Proteomes" id="UP001556367">
    <property type="component" value="Unassembled WGS sequence"/>
</dbReference>
<name>A0ABR3JRM4_9AGAR</name>
<sequence>MSQTPPPRRPPSRSERLLRNTLVKDARSPKVAHNTHKRAQSHSLSPRDTASAEFTFGAFLFRSPFAQNNAPQPQSRTVSRACSRSPSPSLRLAAHTHGRQADPASPFSPKELALRSQLERVLSSAPQSSSHVQLARRASAGSRNRPSLDAPRPRYGALTDGRGPVLPQMELFIRGLDAEADAEGEGRWDGGVSDGGNEVRDESGHGVRIASINRAHVYGSASPMAASPTDAIFMRRHMQQQPRQQPYSNTTTPQPQLPPQSNISTMTLSSPTAQTTPRRRLTNDQNVPPLTPSRIPLPQTPNSKSPATFSPRVPGSRVVSAAPSPRAPQFSPFMPRGSARSPQVQALDRPSTPGSRQSPARQQSAPSAPLQTQAQTRARAHGRRQSTSAVAVASGLGGGAQFGMTYEPPRRRARSKSASTGTSERGAKVRRRMCGNEQEQGHGGDGDGQSARERRMMMMTPPPTPPLNRRAQQEAQAQSNPSTTGTLASPPSSSTLSTLISSSNSQPRTPVDQVIPLDSAGQSQSKHRSGVASPNGAGIGMGIGFGLIRALSGKRRTPSSATPTPATIHGNTSTIVNGPLKRPGTPLSVLAPAAPIVALADSPIGLDLDLGLGTTIEPTALRARSAPTTALLGLGLGSGDDGFHDTAEPDTNGTGGWKSADAAVAGCNPDFADSNAAHSPSRRMDPRTCPASPVAPVFPGGLGLGVGASPTKPFNVRRASAQCKEMQGYVSFGDVEGLGMPPREDGEGDEEGGDRDGDDEEGGEGRRGRGRTSARKGVLGWLGLLVFSALESKKQKEIV</sequence>
<proteinExistence type="predicted"/>
<comment type="caution">
    <text evidence="2">The sequence shown here is derived from an EMBL/GenBank/DDBJ whole genome shotgun (WGS) entry which is preliminary data.</text>
</comment>
<feature type="compositionally biased region" description="Low complexity" evidence="1">
    <location>
        <begin position="239"/>
        <end position="254"/>
    </location>
</feature>
<feature type="region of interest" description="Disordered" evidence="1">
    <location>
        <begin position="182"/>
        <end position="206"/>
    </location>
</feature>
<feature type="compositionally biased region" description="Acidic residues" evidence="1">
    <location>
        <begin position="746"/>
        <end position="762"/>
    </location>
</feature>
<reference evidence="3" key="1">
    <citation type="submission" date="2024-06" db="EMBL/GenBank/DDBJ databases">
        <title>Multi-omics analyses provide insights into the biosynthesis of the anticancer antibiotic pleurotin in Hohenbuehelia grisea.</title>
        <authorList>
            <person name="Weaver J.A."/>
            <person name="Alberti F."/>
        </authorList>
    </citation>
    <scope>NUCLEOTIDE SEQUENCE [LARGE SCALE GENOMIC DNA]</scope>
    <source>
        <strain evidence="3">T-177</strain>
    </source>
</reference>
<feature type="compositionally biased region" description="Polar residues" evidence="1">
    <location>
        <begin position="352"/>
        <end position="376"/>
    </location>
</feature>
<feature type="compositionally biased region" description="Polar residues" evidence="1">
    <location>
        <begin position="66"/>
        <end position="88"/>
    </location>
</feature>
<feature type="region of interest" description="Disordered" evidence="1">
    <location>
        <begin position="554"/>
        <end position="579"/>
    </location>
</feature>
<accession>A0ABR3JRM4</accession>
<feature type="compositionally biased region" description="Basic and acidic residues" evidence="1">
    <location>
        <begin position="439"/>
        <end position="456"/>
    </location>
</feature>
<feature type="region of interest" description="Disordered" evidence="1">
    <location>
        <begin position="1"/>
        <end position="48"/>
    </location>
</feature>